<keyword evidence="5 7" id="KW-1133">Transmembrane helix</keyword>
<evidence type="ECO:0000256" key="3">
    <source>
        <dbReference type="ARBA" id="ARBA00022475"/>
    </source>
</evidence>
<feature type="transmembrane region" description="Helical" evidence="7">
    <location>
        <begin position="518"/>
        <end position="536"/>
    </location>
</feature>
<organism evidence="8 9">
    <name type="scientific">Oecophyllibacter saccharovorans</name>
    <dbReference type="NCBI Taxonomy" id="2558360"/>
    <lineage>
        <taxon>Bacteria</taxon>
        <taxon>Pseudomonadati</taxon>
        <taxon>Pseudomonadota</taxon>
        <taxon>Alphaproteobacteria</taxon>
        <taxon>Acetobacterales</taxon>
        <taxon>Acetobacteraceae</taxon>
        <taxon>Oecophyllibacter</taxon>
    </lineage>
</organism>
<dbReference type="Proteomes" id="UP000315037">
    <property type="component" value="Unassembled WGS sequence"/>
</dbReference>
<evidence type="ECO:0000256" key="7">
    <source>
        <dbReference type="SAM" id="Phobius"/>
    </source>
</evidence>
<keyword evidence="9" id="KW-1185">Reference proteome</keyword>
<evidence type="ECO:0000256" key="4">
    <source>
        <dbReference type="ARBA" id="ARBA00022692"/>
    </source>
</evidence>
<keyword evidence="6 7" id="KW-0472">Membrane</keyword>
<feature type="transmembrane region" description="Helical" evidence="7">
    <location>
        <begin position="543"/>
        <end position="562"/>
    </location>
</feature>
<dbReference type="AlphaFoldDB" id="A0A506UKQ1"/>
<sequence length="807" mass="87728">MSTGPPVLSPYQLVMRFPARLRAVLGRMGAWAGFSPAQPLLMFPPRLGFTLRTAFGCLLALGLAYPLEMGSPGWAPLICWAVSLTGGGESLSKARWCIMGTLLGVVAGIAITAFLPQAPWLFLPVLALWTGMCLFFGSFASNFRTYGWGLAGFTTVIVAMNAIPDGNTVFWLGMSRGTNIILGVMCSRFSCIVFTGDPAAGAWEKLRQNLEQSFGNVCRILGAALEDQADTRRTAETEITRILAADAQIEFLAIELRGKAHAGPHAHATLAALASALARIFGAPLHYPLVRHYEELVESGGRIPPGVMLFHRVREMLQRLPENLFTEPGLQAGAAERAEARGGDSETLSPSGETPLILGELSELRSQALALAGEVEVSAQAQAEAEEVLMLTVLANLLSDIEIAARQLRASLGYDTDFSLSPRKQDTFRFPHVRWRDPVLAMETGLKVSTAVMVTSLIYEVTAWPEGKIFVTFTSIICCLFGTSPTPTMGSFGFLAGMLAAAASAFVLDVILIPCVEVYEGMILCYLPMLLLPAFVQPGKRTGAWMGVALIAYGFMIFPMTVKGNHQVMNALEYFNRVQAMVLASMIAILIFRIVFPYSLRRAANRIRLSMLRELRHICRLPRSFRNGLTADKLPRSRFFKGSFLAHLPSERLWIARSLGRFSHLSIHTPKQETAAVQAYLFGLLSTMSLGLSIIRLQHLLAGQRLPGPLAHAVLALLKQLRRNPGDTVAAAKLAGQALVALDQEGSGSRKAQPALPDTLTPQDRALVAGCLLAIERVLLEDRSFLCQQQPPVAPVEAFPPRPVVAR</sequence>
<evidence type="ECO:0000256" key="1">
    <source>
        <dbReference type="ARBA" id="ARBA00004651"/>
    </source>
</evidence>
<comment type="caution">
    <text evidence="8">The sequence shown here is derived from an EMBL/GenBank/DDBJ whole genome shotgun (WGS) entry which is preliminary data.</text>
</comment>
<keyword evidence="3" id="KW-1003">Cell membrane</keyword>
<evidence type="ECO:0000256" key="2">
    <source>
        <dbReference type="ARBA" id="ARBA00022448"/>
    </source>
</evidence>
<evidence type="ECO:0000313" key="9">
    <source>
        <dbReference type="Proteomes" id="UP000315037"/>
    </source>
</evidence>
<evidence type="ECO:0000256" key="6">
    <source>
        <dbReference type="ARBA" id="ARBA00023136"/>
    </source>
</evidence>
<feature type="transmembrane region" description="Helical" evidence="7">
    <location>
        <begin position="73"/>
        <end position="91"/>
    </location>
</feature>
<dbReference type="GO" id="GO:0005886">
    <property type="term" value="C:plasma membrane"/>
    <property type="evidence" value="ECO:0007669"/>
    <property type="project" value="UniProtKB-SubCell"/>
</dbReference>
<feature type="transmembrane region" description="Helical" evidence="7">
    <location>
        <begin position="96"/>
        <end position="115"/>
    </location>
</feature>
<gene>
    <name evidence="8" type="ORF">E3202_04700</name>
</gene>
<name>A0A506UKQ1_9PROT</name>
<dbReference type="GO" id="GO:0022857">
    <property type="term" value="F:transmembrane transporter activity"/>
    <property type="evidence" value="ECO:0007669"/>
    <property type="project" value="InterPro"/>
</dbReference>
<dbReference type="InterPro" id="IPR006726">
    <property type="entry name" value="PHBA_efflux_AaeB/fusaric-R"/>
</dbReference>
<proteinExistence type="predicted"/>
<feature type="transmembrane region" description="Helical" evidence="7">
    <location>
        <begin position="492"/>
        <end position="512"/>
    </location>
</feature>
<accession>A0A506UKQ1</accession>
<feature type="transmembrane region" description="Helical" evidence="7">
    <location>
        <begin position="146"/>
        <end position="163"/>
    </location>
</feature>
<comment type="subcellular location">
    <subcellularLocation>
        <location evidence="1">Cell membrane</location>
        <topology evidence="1">Multi-pass membrane protein</topology>
    </subcellularLocation>
</comment>
<evidence type="ECO:0000256" key="5">
    <source>
        <dbReference type="ARBA" id="ARBA00022989"/>
    </source>
</evidence>
<dbReference type="EMBL" id="SORZ01000002">
    <property type="protein sequence ID" value="TPW33895.1"/>
    <property type="molecule type" value="Genomic_DNA"/>
</dbReference>
<protein>
    <submittedName>
        <fullName evidence="8">FUSC family protein</fullName>
    </submittedName>
</protein>
<evidence type="ECO:0000313" key="8">
    <source>
        <dbReference type="EMBL" id="TPW33895.1"/>
    </source>
</evidence>
<feature type="transmembrane region" description="Helical" evidence="7">
    <location>
        <begin position="121"/>
        <end position="139"/>
    </location>
</feature>
<keyword evidence="4 7" id="KW-0812">Transmembrane</keyword>
<reference evidence="8 9" key="1">
    <citation type="submission" date="2019-03" db="EMBL/GenBank/DDBJ databases">
        <title>The complete genome sequence of Neokomagataea sp. Jb2 NBRC113641.</title>
        <authorList>
            <person name="Chua K.-O."/>
            <person name="Chan K.-G."/>
            <person name="See-Too W.-S."/>
        </authorList>
    </citation>
    <scope>NUCLEOTIDE SEQUENCE [LARGE SCALE GENOMIC DNA]</scope>
    <source>
        <strain evidence="8 9">Jb2</strain>
    </source>
</reference>
<feature type="transmembrane region" description="Helical" evidence="7">
    <location>
        <begin position="574"/>
        <end position="596"/>
    </location>
</feature>
<dbReference type="PANTHER" id="PTHR30509">
    <property type="entry name" value="P-HYDROXYBENZOIC ACID EFFLUX PUMP SUBUNIT-RELATED"/>
    <property type="match status" value="1"/>
</dbReference>
<keyword evidence="2" id="KW-0813">Transport</keyword>
<dbReference type="Pfam" id="PF04632">
    <property type="entry name" value="FUSC"/>
    <property type="match status" value="1"/>
</dbReference>
<dbReference type="PANTHER" id="PTHR30509:SF9">
    <property type="entry name" value="MULTIDRUG RESISTANCE PROTEIN MDTO"/>
    <property type="match status" value="1"/>
</dbReference>